<keyword evidence="8 9" id="KW-0975">Bacterial flagellum</keyword>
<evidence type="ECO:0000256" key="9">
    <source>
        <dbReference type="PIRNR" id="PIRNR004862"/>
    </source>
</evidence>
<gene>
    <name evidence="14" type="ORF">ABE65_008615</name>
</gene>
<dbReference type="PRINTS" id="PR01009">
    <property type="entry name" value="FLGMRINGFLIF"/>
</dbReference>
<dbReference type="NCBIfam" id="TIGR00206">
    <property type="entry name" value="fliF"/>
    <property type="match status" value="1"/>
</dbReference>
<protein>
    <recommendedName>
        <fullName evidence="9">Flagellar M-ring protein</fullName>
    </recommendedName>
</protein>
<feature type="compositionally biased region" description="Basic and acidic residues" evidence="10">
    <location>
        <begin position="494"/>
        <end position="511"/>
    </location>
</feature>
<evidence type="ECO:0000256" key="10">
    <source>
        <dbReference type="SAM" id="MobiDB-lite"/>
    </source>
</evidence>
<evidence type="ECO:0000256" key="2">
    <source>
        <dbReference type="ARBA" id="ARBA00004651"/>
    </source>
</evidence>
<evidence type="ECO:0000256" key="5">
    <source>
        <dbReference type="ARBA" id="ARBA00022692"/>
    </source>
</evidence>
<organism evidence="14 15">
    <name type="scientific">Fictibacillus phosphorivorans</name>
    <dbReference type="NCBI Taxonomy" id="1221500"/>
    <lineage>
        <taxon>Bacteria</taxon>
        <taxon>Bacillati</taxon>
        <taxon>Bacillota</taxon>
        <taxon>Bacilli</taxon>
        <taxon>Bacillales</taxon>
        <taxon>Fictibacillaceae</taxon>
        <taxon>Fictibacillus</taxon>
    </lineage>
</organism>
<dbReference type="InterPro" id="IPR013556">
    <property type="entry name" value="Flag_M-ring_C"/>
</dbReference>
<keyword evidence="4" id="KW-1003">Cell membrane</keyword>
<dbReference type="Pfam" id="PF01514">
    <property type="entry name" value="YscJ_FliF"/>
    <property type="match status" value="1"/>
</dbReference>
<feature type="domain" description="Flagellar M-ring N-terminal" evidence="12">
    <location>
        <begin position="46"/>
        <end position="220"/>
    </location>
</feature>
<evidence type="ECO:0000259" key="13">
    <source>
        <dbReference type="Pfam" id="PF08345"/>
    </source>
</evidence>
<dbReference type="GO" id="GO:0009431">
    <property type="term" value="C:bacterial-type flagellum basal body, MS ring"/>
    <property type="evidence" value="ECO:0007669"/>
    <property type="project" value="InterPro"/>
</dbReference>
<dbReference type="STRING" id="1221500.ABE65_008615"/>
<sequence>MKEKWKNIIKQTTERFKTRSNVQKGMILGVIFLIITAFIFVTIMMSSPNLVPLYSNLSPQEAGQIQENLNSKGVANEVQDGGKTILVPEEQVNNLQVQLAAEGLPESGNIDFSYFGEKSGFGITDKEFGVLEREATQTEIASLIKSINGVEDASVMITLPESSVWVNQEEEKASASVVLSLGAGAKLNEDQVKALYHLVSKSVSNLPMENIVITDQYFNYYDLNSVNSTASSSKYEEQRKIKQDVERDLQRRVQQMLSTIMGQGKVVATVTTDIDFTEEKREENIVEPVDKENMKGIEVSVERIRETFTGEGAGEGGVGGTGDQEVPTYPGSAAGSNGDYEKVEERINNEVNKIRKEIVESPYEIRDLGIQVMVEPPTPNKPESLPQERLDDIEQILSAIVRTSISKDVNETLSEDDIQEKIFVSAQPFNGKQETTAVSKGIPLWIYIVGGILIIVIILLIFLLSRKRKTETESKIEEFEMDEPQESYYVPDVNQEKGSEGTVRKEQLERMAKEKPEEFAKLVRTWLSEE</sequence>
<dbReference type="PIRSF" id="PIRSF004862">
    <property type="entry name" value="FliF"/>
    <property type="match status" value="1"/>
</dbReference>
<evidence type="ECO:0000313" key="15">
    <source>
        <dbReference type="Proteomes" id="UP000076623"/>
    </source>
</evidence>
<dbReference type="PANTHER" id="PTHR30046:SF0">
    <property type="entry name" value="FLAGELLAR M-RING PROTEIN"/>
    <property type="match status" value="1"/>
</dbReference>
<evidence type="ECO:0000313" key="14">
    <source>
        <dbReference type="EMBL" id="ANC76858.1"/>
    </source>
</evidence>
<proteinExistence type="inferred from homology"/>
<dbReference type="GO" id="GO:0005886">
    <property type="term" value="C:plasma membrane"/>
    <property type="evidence" value="ECO:0007669"/>
    <property type="project" value="UniProtKB-SubCell"/>
</dbReference>
<dbReference type="RefSeq" id="WP_066393657.1">
    <property type="nucleotide sequence ID" value="NZ_CP015378.1"/>
</dbReference>
<evidence type="ECO:0000256" key="8">
    <source>
        <dbReference type="ARBA" id="ARBA00023143"/>
    </source>
</evidence>
<dbReference type="InterPro" id="IPR045851">
    <property type="entry name" value="AMP-bd_C_sf"/>
</dbReference>
<evidence type="ECO:0000256" key="4">
    <source>
        <dbReference type="ARBA" id="ARBA00022475"/>
    </source>
</evidence>
<keyword evidence="5 11" id="KW-0812">Transmembrane</keyword>
<reference evidence="14 15" key="1">
    <citation type="submission" date="2016-04" db="EMBL/GenBank/DDBJ databases">
        <title>Complete genome sequence of Fictibacillus phosphorivorans G25-29, a strain toxic to nematodes.</title>
        <authorList>
            <person name="Zheng Z."/>
        </authorList>
    </citation>
    <scope>NUCLEOTIDE SEQUENCE [LARGE SCALE GENOMIC DNA]</scope>
    <source>
        <strain evidence="14 15">G25-29</strain>
    </source>
</reference>
<dbReference type="InterPro" id="IPR006182">
    <property type="entry name" value="FliF_N_dom"/>
</dbReference>
<accession>A0A160IKW8</accession>
<evidence type="ECO:0000256" key="7">
    <source>
        <dbReference type="ARBA" id="ARBA00023136"/>
    </source>
</evidence>
<dbReference type="EMBL" id="CP015378">
    <property type="protein sequence ID" value="ANC76858.1"/>
    <property type="molecule type" value="Genomic_DNA"/>
</dbReference>
<evidence type="ECO:0000256" key="3">
    <source>
        <dbReference type="ARBA" id="ARBA00007971"/>
    </source>
</evidence>
<evidence type="ECO:0000256" key="1">
    <source>
        <dbReference type="ARBA" id="ARBA00004117"/>
    </source>
</evidence>
<keyword evidence="6 11" id="KW-1133">Transmembrane helix</keyword>
<dbReference type="InterPro" id="IPR043427">
    <property type="entry name" value="YscJ/FliF"/>
</dbReference>
<keyword evidence="7 11" id="KW-0472">Membrane</keyword>
<comment type="function">
    <text evidence="9">The M ring may be actively involved in energy transduction.</text>
</comment>
<feature type="domain" description="Flagellar M-ring C-terminal" evidence="13">
    <location>
        <begin position="257"/>
        <end position="399"/>
    </location>
</feature>
<keyword evidence="14" id="KW-0966">Cell projection</keyword>
<evidence type="ECO:0000259" key="12">
    <source>
        <dbReference type="Pfam" id="PF01514"/>
    </source>
</evidence>
<dbReference type="GO" id="GO:0071973">
    <property type="term" value="P:bacterial-type flagellum-dependent cell motility"/>
    <property type="evidence" value="ECO:0007669"/>
    <property type="project" value="InterPro"/>
</dbReference>
<keyword evidence="15" id="KW-1185">Reference proteome</keyword>
<dbReference type="KEGG" id="fpn:ABE65_008615"/>
<dbReference type="Proteomes" id="UP000076623">
    <property type="component" value="Chromosome"/>
</dbReference>
<feature type="transmembrane region" description="Helical" evidence="11">
    <location>
        <begin position="444"/>
        <end position="465"/>
    </location>
</feature>
<dbReference type="InterPro" id="IPR000067">
    <property type="entry name" value="FlgMring_FliF"/>
</dbReference>
<dbReference type="GO" id="GO:0003774">
    <property type="term" value="F:cytoskeletal motor activity"/>
    <property type="evidence" value="ECO:0007669"/>
    <property type="project" value="InterPro"/>
</dbReference>
<dbReference type="Gene3D" id="3.30.300.30">
    <property type="match status" value="1"/>
</dbReference>
<comment type="similarity">
    <text evidence="3 9">Belongs to the FliF family.</text>
</comment>
<name>A0A160IKW8_9BACL</name>
<keyword evidence="14" id="KW-0969">Cilium</keyword>
<dbReference type="Pfam" id="PF08345">
    <property type="entry name" value="YscJ_FliF_C"/>
    <property type="match status" value="1"/>
</dbReference>
<evidence type="ECO:0000256" key="6">
    <source>
        <dbReference type="ARBA" id="ARBA00022989"/>
    </source>
</evidence>
<comment type="subcellular location">
    <subcellularLocation>
        <location evidence="1 9">Bacterial flagellum basal body</location>
    </subcellularLocation>
    <subcellularLocation>
        <location evidence="2">Cell membrane</location>
        <topology evidence="2">Multi-pass membrane protein</topology>
    </subcellularLocation>
</comment>
<keyword evidence="14" id="KW-0282">Flagellum</keyword>
<dbReference type="AlphaFoldDB" id="A0A160IKW8"/>
<feature type="region of interest" description="Disordered" evidence="10">
    <location>
        <begin position="491"/>
        <end position="511"/>
    </location>
</feature>
<feature type="transmembrane region" description="Helical" evidence="11">
    <location>
        <begin position="25"/>
        <end position="45"/>
    </location>
</feature>
<dbReference type="PANTHER" id="PTHR30046">
    <property type="entry name" value="FLAGELLAR M-RING PROTEIN"/>
    <property type="match status" value="1"/>
</dbReference>
<evidence type="ECO:0000256" key="11">
    <source>
        <dbReference type="SAM" id="Phobius"/>
    </source>
</evidence>